<proteinExistence type="predicted"/>
<reference evidence="1" key="1">
    <citation type="submission" date="2020-03" db="EMBL/GenBank/DDBJ databases">
        <title>The deep terrestrial virosphere.</title>
        <authorList>
            <person name="Holmfeldt K."/>
            <person name="Nilsson E."/>
            <person name="Simone D."/>
            <person name="Lopez-Fernandez M."/>
            <person name="Wu X."/>
            <person name="de Brujin I."/>
            <person name="Lundin D."/>
            <person name="Andersson A."/>
            <person name="Bertilsson S."/>
            <person name="Dopson M."/>
        </authorList>
    </citation>
    <scope>NUCLEOTIDE SEQUENCE</scope>
    <source>
        <strain evidence="1">MM415B01878</strain>
    </source>
</reference>
<name>A0A6M3IG50_9ZZZZ</name>
<dbReference type="Pfam" id="PF25209">
    <property type="entry name" value="Phage_capsid_4"/>
    <property type="match status" value="1"/>
</dbReference>
<accession>A0A6M3IG50</accession>
<protein>
    <submittedName>
        <fullName evidence="1">Putative capsid protein</fullName>
    </submittedName>
</protein>
<dbReference type="NCBIfam" id="TIGR04387">
    <property type="entry name" value="capsid_maj_N4"/>
    <property type="match status" value="1"/>
</dbReference>
<sequence length="338" mass="36897">MGNTNTSGDIGFRTTGHAKKRLLKRGDFELVAGRFGQGQPLPKNHSMTQKWRRYHNLPRATAPLAEGVTPAGRSVTKTDIIVSLNQFGDFVELTDVIKDTHEDDVFQEYMDICGQQIGETIEVVTIAALKAGTTVFYANNSGSRAAIDSPPLRGDFRRIFRSLKNNKAQVIRKMIRATQKISTEPIDPAYIVMGHTDLKADLADMEGWVPVRNYADSTKAIPSEVGSLDEFRFLLTPLFDPWESSGASSATYLAAGVIPSAAASCDVYPLIIVAENSYGTVPLQGMESVHPAVINPKPSISDPLGQKGAVSWKTYYNAVILNQDWAARYECAATAQPS</sequence>
<evidence type="ECO:0000313" key="1">
    <source>
        <dbReference type="EMBL" id="QJA56351.1"/>
    </source>
</evidence>
<dbReference type="AlphaFoldDB" id="A0A6M3IG50"/>
<dbReference type="EMBL" id="MT141213">
    <property type="protein sequence ID" value="QJA56351.1"/>
    <property type="molecule type" value="Genomic_DNA"/>
</dbReference>
<gene>
    <name evidence="1" type="ORF">MM415B01878_0009</name>
</gene>
<organism evidence="1">
    <name type="scientific">viral metagenome</name>
    <dbReference type="NCBI Taxonomy" id="1070528"/>
    <lineage>
        <taxon>unclassified sequences</taxon>
        <taxon>metagenomes</taxon>
        <taxon>organismal metagenomes</taxon>
    </lineage>
</organism>